<keyword evidence="4" id="KW-0808">Transferase</keyword>
<comment type="caution">
    <text evidence="10">The sequence shown here is derived from an EMBL/GenBank/DDBJ whole genome shotgun (WGS) entry which is preliminary data.</text>
</comment>
<dbReference type="SMART" id="SM00304">
    <property type="entry name" value="HAMP"/>
    <property type="match status" value="1"/>
</dbReference>
<dbReference type="SMART" id="SM00388">
    <property type="entry name" value="HisKA"/>
    <property type="match status" value="1"/>
</dbReference>
<keyword evidence="7" id="KW-0812">Transmembrane</keyword>
<dbReference type="GO" id="GO:0000156">
    <property type="term" value="F:phosphorelay response regulator activity"/>
    <property type="evidence" value="ECO:0007669"/>
    <property type="project" value="TreeGrafter"/>
</dbReference>
<dbReference type="GO" id="GO:0007234">
    <property type="term" value="P:osmosensory signaling via phosphorelay pathway"/>
    <property type="evidence" value="ECO:0007669"/>
    <property type="project" value="TreeGrafter"/>
</dbReference>
<dbReference type="GO" id="GO:0016020">
    <property type="term" value="C:membrane"/>
    <property type="evidence" value="ECO:0007669"/>
    <property type="project" value="InterPro"/>
</dbReference>
<dbReference type="PANTHER" id="PTHR42878">
    <property type="entry name" value="TWO-COMPONENT HISTIDINE KINASE"/>
    <property type="match status" value="1"/>
</dbReference>
<dbReference type="Gene3D" id="6.10.340.10">
    <property type="match status" value="1"/>
</dbReference>
<dbReference type="Pfam" id="PF05228">
    <property type="entry name" value="CHASE4"/>
    <property type="match status" value="1"/>
</dbReference>
<dbReference type="Pfam" id="PF00672">
    <property type="entry name" value="HAMP"/>
    <property type="match status" value="1"/>
</dbReference>
<dbReference type="InterPro" id="IPR036097">
    <property type="entry name" value="HisK_dim/P_sf"/>
</dbReference>
<keyword evidence="7" id="KW-1133">Transmembrane helix</keyword>
<feature type="non-terminal residue" evidence="10">
    <location>
        <position position="1"/>
    </location>
</feature>
<dbReference type="EMBL" id="BARV01006225">
    <property type="protein sequence ID" value="GAI09845.1"/>
    <property type="molecule type" value="Genomic_DNA"/>
</dbReference>
<dbReference type="SUPFAM" id="SSF158472">
    <property type="entry name" value="HAMP domain-like"/>
    <property type="match status" value="1"/>
</dbReference>
<dbReference type="InterPro" id="IPR036890">
    <property type="entry name" value="HATPase_C_sf"/>
</dbReference>
<dbReference type="AlphaFoldDB" id="X1M583"/>
<organism evidence="10">
    <name type="scientific">marine sediment metagenome</name>
    <dbReference type="NCBI Taxonomy" id="412755"/>
    <lineage>
        <taxon>unclassified sequences</taxon>
        <taxon>metagenomes</taxon>
        <taxon>ecological metagenomes</taxon>
    </lineage>
</organism>
<dbReference type="SUPFAM" id="SSF55874">
    <property type="entry name" value="ATPase domain of HSP90 chaperone/DNA topoisomerase II/histidine kinase"/>
    <property type="match status" value="1"/>
</dbReference>
<keyword evidence="6" id="KW-0175">Coiled coil</keyword>
<feature type="domain" description="HAMP" evidence="9">
    <location>
        <begin position="239"/>
        <end position="292"/>
    </location>
</feature>
<dbReference type="Pfam" id="PF00512">
    <property type="entry name" value="HisKA"/>
    <property type="match status" value="1"/>
</dbReference>
<reference evidence="10" key="1">
    <citation type="journal article" date="2014" name="Front. Microbiol.">
        <title>High frequency of phylogenetically diverse reductive dehalogenase-homologous genes in deep subseafloor sedimentary metagenomes.</title>
        <authorList>
            <person name="Kawai M."/>
            <person name="Futagami T."/>
            <person name="Toyoda A."/>
            <person name="Takaki Y."/>
            <person name="Nishi S."/>
            <person name="Hori S."/>
            <person name="Arai W."/>
            <person name="Tsubouchi T."/>
            <person name="Morono Y."/>
            <person name="Uchiyama I."/>
            <person name="Ito T."/>
            <person name="Fujiyama A."/>
            <person name="Inagaki F."/>
            <person name="Takami H."/>
        </authorList>
    </citation>
    <scope>NUCLEOTIDE SEQUENCE</scope>
    <source>
        <strain evidence="10">Expedition CK06-06</strain>
    </source>
</reference>
<dbReference type="Gene3D" id="1.10.287.130">
    <property type="match status" value="1"/>
</dbReference>
<dbReference type="GO" id="GO:0030295">
    <property type="term" value="F:protein kinase activator activity"/>
    <property type="evidence" value="ECO:0007669"/>
    <property type="project" value="TreeGrafter"/>
</dbReference>
<dbReference type="CDD" id="cd06225">
    <property type="entry name" value="HAMP"/>
    <property type="match status" value="1"/>
</dbReference>
<comment type="catalytic activity">
    <reaction evidence="1">
        <text>ATP + protein L-histidine = ADP + protein N-phospho-L-histidine.</text>
        <dbReference type="EC" id="2.7.13.3"/>
    </reaction>
</comment>
<feature type="non-terminal residue" evidence="10">
    <location>
        <position position="484"/>
    </location>
</feature>
<proteinExistence type="predicted"/>
<evidence type="ECO:0000256" key="6">
    <source>
        <dbReference type="SAM" id="Coils"/>
    </source>
</evidence>
<feature type="coiled-coil region" evidence="6">
    <location>
        <begin position="277"/>
        <end position="331"/>
    </location>
</feature>
<evidence type="ECO:0000259" key="9">
    <source>
        <dbReference type="PROSITE" id="PS50885"/>
    </source>
</evidence>
<keyword evidence="5" id="KW-0418">Kinase</keyword>
<evidence type="ECO:0000259" key="8">
    <source>
        <dbReference type="PROSITE" id="PS50109"/>
    </source>
</evidence>
<dbReference type="CDD" id="cd00082">
    <property type="entry name" value="HisKA"/>
    <property type="match status" value="1"/>
</dbReference>
<feature type="domain" description="Histidine kinase" evidence="8">
    <location>
        <begin position="341"/>
        <end position="484"/>
    </location>
</feature>
<name>X1M583_9ZZZZ</name>
<dbReference type="InterPro" id="IPR050351">
    <property type="entry name" value="BphY/WalK/GraS-like"/>
</dbReference>
<dbReference type="PROSITE" id="PS50885">
    <property type="entry name" value="HAMP"/>
    <property type="match status" value="1"/>
</dbReference>
<evidence type="ECO:0000256" key="5">
    <source>
        <dbReference type="ARBA" id="ARBA00022777"/>
    </source>
</evidence>
<gene>
    <name evidence="10" type="ORF">S06H3_12741</name>
</gene>
<evidence type="ECO:0000256" key="4">
    <source>
        <dbReference type="ARBA" id="ARBA00022679"/>
    </source>
</evidence>
<accession>X1M583</accession>
<evidence type="ECO:0000256" key="1">
    <source>
        <dbReference type="ARBA" id="ARBA00000085"/>
    </source>
</evidence>
<evidence type="ECO:0000256" key="7">
    <source>
        <dbReference type="SAM" id="Phobius"/>
    </source>
</evidence>
<dbReference type="EC" id="2.7.13.3" evidence="2"/>
<dbReference type="GO" id="GO:0000155">
    <property type="term" value="F:phosphorelay sensor kinase activity"/>
    <property type="evidence" value="ECO:0007669"/>
    <property type="project" value="InterPro"/>
</dbReference>
<dbReference type="InterPro" id="IPR003661">
    <property type="entry name" value="HisK_dim/P_dom"/>
</dbReference>
<dbReference type="InterPro" id="IPR007892">
    <property type="entry name" value="CHASE4"/>
</dbReference>
<keyword evidence="7" id="KW-0472">Membrane</keyword>
<dbReference type="PANTHER" id="PTHR42878:SF15">
    <property type="entry name" value="BACTERIOPHYTOCHROME"/>
    <property type="match status" value="1"/>
</dbReference>
<feature type="transmembrane region" description="Helical" evidence="7">
    <location>
        <begin position="219"/>
        <end position="237"/>
    </location>
</feature>
<evidence type="ECO:0000256" key="2">
    <source>
        <dbReference type="ARBA" id="ARBA00012438"/>
    </source>
</evidence>
<evidence type="ECO:0000313" key="10">
    <source>
        <dbReference type="EMBL" id="GAI09845.1"/>
    </source>
</evidence>
<evidence type="ECO:0000256" key="3">
    <source>
        <dbReference type="ARBA" id="ARBA00022553"/>
    </source>
</evidence>
<protein>
    <recommendedName>
        <fullName evidence="2">histidine kinase</fullName>
        <ecNumber evidence="2">2.7.13.3</ecNumber>
    </recommendedName>
</protein>
<dbReference type="Gene3D" id="3.30.565.10">
    <property type="entry name" value="Histidine kinase-like ATPase, C-terminal domain"/>
    <property type="match status" value="1"/>
</dbReference>
<sequence>VQFTKNRAVSDETYRFVKDQNSDYSSTNLGVESLTKNNLNLIYICDITGKVVWGEIRDLETNETIQLDELPAGPWPQTHPLLGHKTVQSSTAGIFLTQRGPMLIASRPIITSRNEGPIRGTFITGRFLNNSVLAAVTAQVLVDLKVWTIADGSVPAEERDVLNHVKAESQFYIRKGRDKLLHVYTLFPDIQKVPALLMRADIHRDTRAKGIAWLIRSNLLSNLTAGLSVMLVLLLLLRHTLVAPIKKLTNHVVAIGKDKDMSARLSMQRSDEIGTLAQEFNRMVERLTQARKKLLEQSYSLGKAEMASRVLDETRKRAAELEEAYKKLGNVNQELKDFAYIVSHDLKAPLRGIKTLANWILSDCADKLGDQANEQMNLLLERVERMYHLIDGALQYSRAGRVEGQRKQVNLNDLISEIINMVVPPENITVTIENELPVIECEEVHIMQVFQNLLSNAIKYMDKPEGWIKVGCVEQDGFWKFSVA</sequence>
<dbReference type="PROSITE" id="PS50109">
    <property type="entry name" value="HIS_KIN"/>
    <property type="match status" value="1"/>
</dbReference>
<dbReference type="InterPro" id="IPR003660">
    <property type="entry name" value="HAMP_dom"/>
</dbReference>
<dbReference type="SUPFAM" id="SSF47384">
    <property type="entry name" value="Homodimeric domain of signal transducing histidine kinase"/>
    <property type="match status" value="1"/>
</dbReference>
<dbReference type="InterPro" id="IPR005467">
    <property type="entry name" value="His_kinase_dom"/>
</dbReference>
<keyword evidence="3" id="KW-0597">Phosphoprotein</keyword>